<evidence type="ECO:0000259" key="2">
    <source>
        <dbReference type="PROSITE" id="PS00036"/>
    </source>
</evidence>
<dbReference type="InterPro" id="IPR004827">
    <property type="entry name" value="bZIP"/>
</dbReference>
<feature type="domain" description="BZIP" evidence="2">
    <location>
        <begin position="151"/>
        <end position="166"/>
    </location>
</feature>
<dbReference type="PROSITE" id="PS00036">
    <property type="entry name" value="BZIP_BASIC"/>
    <property type="match status" value="1"/>
</dbReference>
<dbReference type="AlphaFoldDB" id="A0A6A6C4A6"/>
<feature type="region of interest" description="Disordered" evidence="1">
    <location>
        <begin position="37"/>
        <end position="82"/>
    </location>
</feature>
<reference evidence="3" key="1">
    <citation type="journal article" date="2020" name="Stud. Mycol.">
        <title>101 Dothideomycetes genomes: a test case for predicting lifestyles and emergence of pathogens.</title>
        <authorList>
            <person name="Haridas S."/>
            <person name="Albert R."/>
            <person name="Binder M."/>
            <person name="Bloem J."/>
            <person name="Labutti K."/>
            <person name="Salamov A."/>
            <person name="Andreopoulos B."/>
            <person name="Baker S."/>
            <person name="Barry K."/>
            <person name="Bills G."/>
            <person name="Bluhm B."/>
            <person name="Cannon C."/>
            <person name="Castanera R."/>
            <person name="Culley D."/>
            <person name="Daum C."/>
            <person name="Ezra D."/>
            <person name="Gonzalez J."/>
            <person name="Henrissat B."/>
            <person name="Kuo A."/>
            <person name="Liang C."/>
            <person name="Lipzen A."/>
            <person name="Lutzoni F."/>
            <person name="Magnuson J."/>
            <person name="Mondo S."/>
            <person name="Nolan M."/>
            <person name="Ohm R."/>
            <person name="Pangilinan J."/>
            <person name="Park H.-J."/>
            <person name="Ramirez L."/>
            <person name="Alfaro M."/>
            <person name="Sun H."/>
            <person name="Tritt A."/>
            <person name="Yoshinaga Y."/>
            <person name="Zwiers L.-H."/>
            <person name="Turgeon B."/>
            <person name="Goodwin S."/>
            <person name="Spatafora J."/>
            <person name="Crous P."/>
            <person name="Grigoriev I."/>
        </authorList>
    </citation>
    <scope>NUCLEOTIDE SEQUENCE</scope>
    <source>
        <strain evidence="3">ATCC 36951</strain>
    </source>
</reference>
<sequence>MDRADQTYRSSSDTNPQCDFITIDDCLYTGDAWLRASPDDLQGFPPRHPTSKKLRDQQGDEESPVNSNGSGSTRSGYGGDGFERSSFDQMLFTDPDLINDSVLNSFCTTTPGSVDEQDGLPAGVNVQNGRSRWMENASQGNGPDKEERLARRQAQNREAQRAHRAKQKSKLSTLESRVRLAESNCRLLEEANQRMEDVLRNLVNDAVKVLASPARPNQPGHRPSRFAMDA</sequence>
<dbReference type="GeneID" id="54561964"/>
<evidence type="ECO:0000313" key="4">
    <source>
        <dbReference type="Proteomes" id="UP000799537"/>
    </source>
</evidence>
<dbReference type="Gene3D" id="1.20.5.170">
    <property type="match status" value="1"/>
</dbReference>
<name>A0A6A6C4A6_ZASCE</name>
<dbReference type="InterPro" id="IPR046347">
    <property type="entry name" value="bZIP_sf"/>
</dbReference>
<dbReference type="CDD" id="cd14688">
    <property type="entry name" value="bZIP_YAP"/>
    <property type="match status" value="1"/>
</dbReference>
<evidence type="ECO:0000313" key="3">
    <source>
        <dbReference type="EMBL" id="KAF2161987.1"/>
    </source>
</evidence>
<dbReference type="Proteomes" id="UP000799537">
    <property type="component" value="Unassembled WGS sequence"/>
</dbReference>
<feature type="compositionally biased region" description="Polar residues" evidence="1">
    <location>
        <begin position="64"/>
        <end position="75"/>
    </location>
</feature>
<keyword evidence="4" id="KW-1185">Reference proteome</keyword>
<feature type="region of interest" description="Disordered" evidence="1">
    <location>
        <begin position="211"/>
        <end position="230"/>
    </location>
</feature>
<evidence type="ECO:0000256" key="1">
    <source>
        <dbReference type="SAM" id="MobiDB-lite"/>
    </source>
</evidence>
<organism evidence="3 4">
    <name type="scientific">Zasmidium cellare ATCC 36951</name>
    <dbReference type="NCBI Taxonomy" id="1080233"/>
    <lineage>
        <taxon>Eukaryota</taxon>
        <taxon>Fungi</taxon>
        <taxon>Dikarya</taxon>
        <taxon>Ascomycota</taxon>
        <taxon>Pezizomycotina</taxon>
        <taxon>Dothideomycetes</taxon>
        <taxon>Dothideomycetidae</taxon>
        <taxon>Mycosphaerellales</taxon>
        <taxon>Mycosphaerellaceae</taxon>
        <taxon>Zasmidium</taxon>
    </lineage>
</organism>
<proteinExistence type="predicted"/>
<dbReference type="SUPFAM" id="SSF57959">
    <property type="entry name" value="Leucine zipper domain"/>
    <property type="match status" value="1"/>
</dbReference>
<dbReference type="GO" id="GO:0003700">
    <property type="term" value="F:DNA-binding transcription factor activity"/>
    <property type="evidence" value="ECO:0007669"/>
    <property type="project" value="InterPro"/>
</dbReference>
<feature type="region of interest" description="Disordered" evidence="1">
    <location>
        <begin position="155"/>
        <end position="175"/>
    </location>
</feature>
<gene>
    <name evidence="3" type="ORF">M409DRAFT_27712</name>
</gene>
<protein>
    <recommendedName>
        <fullName evidence="2">BZIP domain-containing protein</fullName>
    </recommendedName>
</protein>
<dbReference type="EMBL" id="ML993616">
    <property type="protein sequence ID" value="KAF2161987.1"/>
    <property type="molecule type" value="Genomic_DNA"/>
</dbReference>
<dbReference type="RefSeq" id="XP_033662876.1">
    <property type="nucleotide sequence ID" value="XM_033808692.1"/>
</dbReference>
<accession>A0A6A6C4A6</accession>